<keyword evidence="2" id="KW-1003">Cell membrane</keyword>
<dbReference type="PANTHER" id="PTHR30482:SF10">
    <property type="entry name" value="HIGH-AFFINITY BRANCHED-CHAIN AMINO ACID TRANSPORT PROTEIN BRAE"/>
    <property type="match status" value="1"/>
</dbReference>
<evidence type="ECO:0000313" key="8">
    <source>
        <dbReference type="Proteomes" id="UP001171751"/>
    </source>
</evidence>
<feature type="transmembrane region" description="Helical" evidence="6">
    <location>
        <begin position="87"/>
        <end position="107"/>
    </location>
</feature>
<evidence type="ECO:0000256" key="4">
    <source>
        <dbReference type="ARBA" id="ARBA00022989"/>
    </source>
</evidence>
<feature type="transmembrane region" description="Helical" evidence="6">
    <location>
        <begin position="12"/>
        <end position="32"/>
    </location>
</feature>
<dbReference type="GO" id="GO:0015658">
    <property type="term" value="F:branched-chain amino acid transmembrane transporter activity"/>
    <property type="evidence" value="ECO:0007669"/>
    <property type="project" value="InterPro"/>
</dbReference>
<evidence type="ECO:0000256" key="6">
    <source>
        <dbReference type="SAM" id="Phobius"/>
    </source>
</evidence>
<dbReference type="PANTHER" id="PTHR30482">
    <property type="entry name" value="HIGH-AFFINITY BRANCHED-CHAIN AMINO ACID TRANSPORT SYSTEM PERMEASE"/>
    <property type="match status" value="1"/>
</dbReference>
<feature type="transmembrane region" description="Helical" evidence="6">
    <location>
        <begin position="244"/>
        <end position="268"/>
    </location>
</feature>
<protein>
    <submittedName>
        <fullName evidence="7">Branched-chain amino acid ABC transporter permease</fullName>
    </submittedName>
</protein>
<dbReference type="Pfam" id="PF02653">
    <property type="entry name" value="BPD_transp_2"/>
    <property type="match status" value="1"/>
</dbReference>
<sequence>MKLFNRTNITWLILIILTFVLLEIGVTTGFTSPVMQQTLVTIMINIMLAVGLNLIVGFSGQLALGHAGFMAIGAYATGIMTRQSPNFISFILSVLAGAVIAGIVAFIVGYPTLRLKGDYLAIATLGVAEIIRVAILNMEGLTNGAAGLSGIPIYLMNWRTATVFTVIVVIFVLNYIRSSRGRATIAVREDEIATESLGINTTKMKVAAFVIGAMAAAVAGSVHATNLGVINPSQFGFDRSIDVLITVVFGGIGSITGSIVAGFILGILNLYLQQFGALRMIIYAIALIGIMIFKPSGLLGGREFSLSTLLGREEDRPGFIKSLKKKD</sequence>
<dbReference type="InterPro" id="IPR001851">
    <property type="entry name" value="ABC_transp_permease"/>
</dbReference>
<keyword evidence="5 6" id="KW-0472">Membrane</keyword>
<dbReference type="GO" id="GO:0005886">
    <property type="term" value="C:plasma membrane"/>
    <property type="evidence" value="ECO:0007669"/>
    <property type="project" value="UniProtKB-SubCell"/>
</dbReference>
<dbReference type="InterPro" id="IPR043428">
    <property type="entry name" value="LivM-like"/>
</dbReference>
<evidence type="ECO:0000313" key="7">
    <source>
        <dbReference type="EMBL" id="MDO5457042.1"/>
    </source>
</evidence>
<organism evidence="7 8">
    <name type="scientific">Atopococcus tabaci</name>
    <dbReference type="NCBI Taxonomy" id="269774"/>
    <lineage>
        <taxon>Bacteria</taxon>
        <taxon>Bacillati</taxon>
        <taxon>Bacillota</taxon>
        <taxon>Bacilli</taxon>
        <taxon>Lactobacillales</taxon>
        <taxon>Carnobacteriaceae</taxon>
        <taxon>Atopococcus</taxon>
    </lineage>
</organism>
<feature type="transmembrane region" description="Helical" evidence="6">
    <location>
        <begin position="119"/>
        <end position="138"/>
    </location>
</feature>
<dbReference type="EMBL" id="JAUNQW010000004">
    <property type="protein sequence ID" value="MDO5457042.1"/>
    <property type="molecule type" value="Genomic_DNA"/>
</dbReference>
<gene>
    <name evidence="7" type="ORF">Q4F26_01725</name>
</gene>
<reference evidence="7" key="1">
    <citation type="submission" date="2023-07" db="EMBL/GenBank/DDBJ databases">
        <title>Between Cages and Wild: Unraveling the Impact of Captivity on Animal Microbiomes and Antimicrobial Resistance.</title>
        <authorList>
            <person name="Schmartz G.P."/>
            <person name="Rehner J."/>
            <person name="Schuff M.J."/>
            <person name="Becker S.L."/>
            <person name="Kravczyk M."/>
            <person name="Gurevich A."/>
            <person name="Francke R."/>
            <person name="Mueller R."/>
            <person name="Keller V."/>
            <person name="Keller A."/>
        </authorList>
    </citation>
    <scope>NUCLEOTIDE SEQUENCE</scope>
    <source>
        <strain evidence="7">S39M_St_73</strain>
    </source>
</reference>
<evidence type="ECO:0000256" key="2">
    <source>
        <dbReference type="ARBA" id="ARBA00022475"/>
    </source>
</evidence>
<dbReference type="Proteomes" id="UP001171751">
    <property type="component" value="Unassembled WGS sequence"/>
</dbReference>
<keyword evidence="4 6" id="KW-1133">Transmembrane helix</keyword>
<keyword evidence="3 6" id="KW-0812">Transmembrane</keyword>
<feature type="transmembrane region" description="Helical" evidence="6">
    <location>
        <begin position="158"/>
        <end position="176"/>
    </location>
</feature>
<accession>A0AA43UBR4</accession>
<feature type="transmembrane region" description="Helical" evidence="6">
    <location>
        <begin position="63"/>
        <end position="81"/>
    </location>
</feature>
<proteinExistence type="predicted"/>
<dbReference type="AlphaFoldDB" id="A0AA43UBR4"/>
<comment type="subcellular location">
    <subcellularLocation>
        <location evidence="1">Cell membrane</location>
        <topology evidence="1">Multi-pass membrane protein</topology>
    </subcellularLocation>
</comment>
<comment type="caution">
    <text evidence="7">The sequence shown here is derived from an EMBL/GenBank/DDBJ whole genome shotgun (WGS) entry which is preliminary data.</text>
</comment>
<dbReference type="CDD" id="cd06581">
    <property type="entry name" value="TM_PBP1_LivM_like"/>
    <property type="match status" value="1"/>
</dbReference>
<evidence type="ECO:0000256" key="3">
    <source>
        <dbReference type="ARBA" id="ARBA00022692"/>
    </source>
</evidence>
<name>A0AA43UBR4_9LACT</name>
<keyword evidence="8" id="KW-1185">Reference proteome</keyword>
<evidence type="ECO:0000256" key="5">
    <source>
        <dbReference type="ARBA" id="ARBA00023136"/>
    </source>
</evidence>
<feature type="transmembrane region" description="Helical" evidence="6">
    <location>
        <begin position="206"/>
        <end position="224"/>
    </location>
</feature>
<evidence type="ECO:0000256" key="1">
    <source>
        <dbReference type="ARBA" id="ARBA00004651"/>
    </source>
</evidence>
<feature type="transmembrane region" description="Helical" evidence="6">
    <location>
        <begin position="280"/>
        <end position="300"/>
    </location>
</feature>
<feature type="transmembrane region" description="Helical" evidence="6">
    <location>
        <begin position="38"/>
        <end position="56"/>
    </location>
</feature>